<comment type="caution">
    <text evidence="1">The sequence shown here is derived from an EMBL/GenBank/DDBJ whole genome shotgun (WGS) entry which is preliminary data.</text>
</comment>
<gene>
    <name evidence="1" type="ORF">B0T15DRAFT_167512</name>
</gene>
<dbReference type="RefSeq" id="XP_062722992.1">
    <property type="nucleotide sequence ID" value="XM_062862181.1"/>
</dbReference>
<name>A0AAJ0GW66_9PEZI</name>
<organism evidence="1 2">
    <name type="scientific">Chaetomium strumarium</name>
    <dbReference type="NCBI Taxonomy" id="1170767"/>
    <lineage>
        <taxon>Eukaryota</taxon>
        <taxon>Fungi</taxon>
        <taxon>Dikarya</taxon>
        <taxon>Ascomycota</taxon>
        <taxon>Pezizomycotina</taxon>
        <taxon>Sordariomycetes</taxon>
        <taxon>Sordariomycetidae</taxon>
        <taxon>Sordariales</taxon>
        <taxon>Chaetomiaceae</taxon>
        <taxon>Chaetomium</taxon>
    </lineage>
</organism>
<dbReference type="EMBL" id="JAUDZG010000003">
    <property type="protein sequence ID" value="KAK3307212.1"/>
    <property type="molecule type" value="Genomic_DNA"/>
</dbReference>
<evidence type="ECO:0000313" key="2">
    <source>
        <dbReference type="Proteomes" id="UP001273166"/>
    </source>
</evidence>
<keyword evidence="2" id="KW-1185">Reference proteome</keyword>
<reference evidence="1" key="2">
    <citation type="submission" date="2023-06" db="EMBL/GenBank/DDBJ databases">
        <authorList>
            <consortium name="Lawrence Berkeley National Laboratory"/>
            <person name="Mondo S.J."/>
            <person name="Hensen N."/>
            <person name="Bonometti L."/>
            <person name="Westerberg I."/>
            <person name="Brannstrom I.O."/>
            <person name="Guillou S."/>
            <person name="Cros-Aarteil S."/>
            <person name="Calhoun S."/>
            <person name="Haridas S."/>
            <person name="Kuo A."/>
            <person name="Pangilinan J."/>
            <person name="Riley R."/>
            <person name="Labutti K."/>
            <person name="Andreopoulos B."/>
            <person name="Lipzen A."/>
            <person name="Chen C."/>
            <person name="Yanf M."/>
            <person name="Daum C."/>
            <person name="Ng V."/>
            <person name="Clum A."/>
            <person name="Steindorff A."/>
            <person name="Ohm R."/>
            <person name="Martin F."/>
            <person name="Silar P."/>
            <person name="Natvig D."/>
            <person name="Lalanne C."/>
            <person name="Gautier V."/>
            <person name="Ament-Velasquez S.L."/>
            <person name="Kruys A."/>
            <person name="Hutchinson M.I."/>
            <person name="Powell A.J."/>
            <person name="Barry K."/>
            <person name="Miller A.N."/>
            <person name="Grigoriev I.V."/>
            <person name="Debuchy R."/>
            <person name="Gladieux P."/>
            <person name="Thoren M.H."/>
            <person name="Johannesson H."/>
        </authorList>
    </citation>
    <scope>NUCLEOTIDE SEQUENCE</scope>
    <source>
        <strain evidence="1">CBS 333.67</strain>
    </source>
</reference>
<protein>
    <submittedName>
        <fullName evidence="1">Uncharacterized protein</fullName>
    </submittedName>
</protein>
<dbReference type="Proteomes" id="UP001273166">
    <property type="component" value="Unassembled WGS sequence"/>
</dbReference>
<sequence length="165" mass="17501">MFESIRRANILTPMVLSEIPPSPFPRFRPSSPTYLPCPTSLIIIIINHRPNLFTALGQLLGIGVTAALVCRLHARVSEVGRGVWLLGAPRVAGLSVLGSVGSDRAGLVSVLAVGPGATLGLGWLWREHILASRRHKDALTCTTRGSGLGASGRSVWGMFSNTVPT</sequence>
<reference evidence="1" key="1">
    <citation type="journal article" date="2023" name="Mol. Phylogenet. Evol.">
        <title>Genome-scale phylogeny and comparative genomics of the fungal order Sordariales.</title>
        <authorList>
            <person name="Hensen N."/>
            <person name="Bonometti L."/>
            <person name="Westerberg I."/>
            <person name="Brannstrom I.O."/>
            <person name="Guillou S."/>
            <person name="Cros-Aarteil S."/>
            <person name="Calhoun S."/>
            <person name="Haridas S."/>
            <person name="Kuo A."/>
            <person name="Mondo S."/>
            <person name="Pangilinan J."/>
            <person name="Riley R."/>
            <person name="LaButti K."/>
            <person name="Andreopoulos B."/>
            <person name="Lipzen A."/>
            <person name="Chen C."/>
            <person name="Yan M."/>
            <person name="Daum C."/>
            <person name="Ng V."/>
            <person name="Clum A."/>
            <person name="Steindorff A."/>
            <person name="Ohm R.A."/>
            <person name="Martin F."/>
            <person name="Silar P."/>
            <person name="Natvig D.O."/>
            <person name="Lalanne C."/>
            <person name="Gautier V."/>
            <person name="Ament-Velasquez S.L."/>
            <person name="Kruys A."/>
            <person name="Hutchinson M.I."/>
            <person name="Powell A.J."/>
            <person name="Barry K."/>
            <person name="Miller A.N."/>
            <person name="Grigoriev I.V."/>
            <person name="Debuchy R."/>
            <person name="Gladieux P."/>
            <person name="Hiltunen Thoren M."/>
            <person name="Johannesson H."/>
        </authorList>
    </citation>
    <scope>NUCLEOTIDE SEQUENCE</scope>
    <source>
        <strain evidence="1">CBS 333.67</strain>
    </source>
</reference>
<evidence type="ECO:0000313" key="1">
    <source>
        <dbReference type="EMBL" id="KAK3307212.1"/>
    </source>
</evidence>
<dbReference type="GeneID" id="87881010"/>
<proteinExistence type="predicted"/>
<dbReference type="AlphaFoldDB" id="A0AAJ0GW66"/>
<accession>A0AAJ0GW66</accession>